<protein>
    <submittedName>
        <fullName evidence="1">Uncharacterized protein</fullName>
    </submittedName>
</protein>
<accession>A0ACB8ZSF7</accession>
<evidence type="ECO:0000313" key="1">
    <source>
        <dbReference type="EMBL" id="KAI3700254.1"/>
    </source>
</evidence>
<gene>
    <name evidence="1" type="ORF">L2E82_44875</name>
</gene>
<comment type="caution">
    <text evidence="1">The sequence shown here is derived from an EMBL/GenBank/DDBJ whole genome shotgun (WGS) entry which is preliminary data.</text>
</comment>
<sequence length="156" mass="17098">MTGANKSKSSGSIQKEKEDLRIAYHYIWEVNPCSSLPEGKAEEQIKAEAATMHIGAGGGGCFRSGVVAAAGNYGGRKRSRWSEVAVYNFNFPYSSVRSDFEASIFPHHEKRKRTHHSYCSSSIMSLKDPSGLCGVVTVLQKNFDMEVGMNITVADE</sequence>
<reference evidence="2" key="1">
    <citation type="journal article" date="2022" name="Mol. Ecol. Resour.">
        <title>The genomes of chicory, endive, great burdock and yacon provide insights into Asteraceae palaeo-polyploidization history and plant inulin production.</title>
        <authorList>
            <person name="Fan W."/>
            <person name="Wang S."/>
            <person name="Wang H."/>
            <person name="Wang A."/>
            <person name="Jiang F."/>
            <person name="Liu H."/>
            <person name="Zhao H."/>
            <person name="Xu D."/>
            <person name="Zhang Y."/>
        </authorList>
    </citation>
    <scope>NUCLEOTIDE SEQUENCE [LARGE SCALE GENOMIC DNA]</scope>
    <source>
        <strain evidence="2">cv. Punajuju</strain>
    </source>
</reference>
<proteinExistence type="predicted"/>
<name>A0ACB8ZSF7_CICIN</name>
<organism evidence="1 2">
    <name type="scientific">Cichorium intybus</name>
    <name type="common">Chicory</name>
    <dbReference type="NCBI Taxonomy" id="13427"/>
    <lineage>
        <taxon>Eukaryota</taxon>
        <taxon>Viridiplantae</taxon>
        <taxon>Streptophyta</taxon>
        <taxon>Embryophyta</taxon>
        <taxon>Tracheophyta</taxon>
        <taxon>Spermatophyta</taxon>
        <taxon>Magnoliopsida</taxon>
        <taxon>eudicotyledons</taxon>
        <taxon>Gunneridae</taxon>
        <taxon>Pentapetalae</taxon>
        <taxon>asterids</taxon>
        <taxon>campanulids</taxon>
        <taxon>Asterales</taxon>
        <taxon>Asteraceae</taxon>
        <taxon>Cichorioideae</taxon>
        <taxon>Cichorieae</taxon>
        <taxon>Cichoriinae</taxon>
        <taxon>Cichorium</taxon>
    </lineage>
</organism>
<dbReference type="EMBL" id="CM042016">
    <property type="protein sequence ID" value="KAI3700254.1"/>
    <property type="molecule type" value="Genomic_DNA"/>
</dbReference>
<reference evidence="1 2" key="2">
    <citation type="journal article" date="2022" name="Mol. Ecol. Resour.">
        <title>The genomes of chicory, endive, great burdock and yacon provide insights into Asteraceae paleo-polyploidization history and plant inulin production.</title>
        <authorList>
            <person name="Fan W."/>
            <person name="Wang S."/>
            <person name="Wang H."/>
            <person name="Wang A."/>
            <person name="Jiang F."/>
            <person name="Liu H."/>
            <person name="Zhao H."/>
            <person name="Xu D."/>
            <person name="Zhang Y."/>
        </authorList>
    </citation>
    <scope>NUCLEOTIDE SEQUENCE [LARGE SCALE GENOMIC DNA]</scope>
    <source>
        <strain evidence="2">cv. Punajuju</strain>
        <tissue evidence="1">Leaves</tissue>
    </source>
</reference>
<dbReference type="Proteomes" id="UP001055811">
    <property type="component" value="Linkage Group LG08"/>
</dbReference>
<keyword evidence="2" id="KW-1185">Reference proteome</keyword>
<evidence type="ECO:0000313" key="2">
    <source>
        <dbReference type="Proteomes" id="UP001055811"/>
    </source>
</evidence>